<dbReference type="Pfam" id="PF00005">
    <property type="entry name" value="ABC_tran"/>
    <property type="match status" value="1"/>
</dbReference>
<accession>A0AB94IVT6</accession>
<gene>
    <name evidence="5" type="ORF">SY1_03800</name>
</gene>
<protein>
    <submittedName>
        <fullName evidence="5">ABC-type nitrate/sulfonate/bicarbonate transport system, ATPase component</fullName>
    </submittedName>
</protein>
<dbReference type="SUPFAM" id="SSF52540">
    <property type="entry name" value="P-loop containing nucleoside triphosphate hydrolases"/>
    <property type="match status" value="1"/>
</dbReference>
<dbReference type="InterPro" id="IPR017871">
    <property type="entry name" value="ABC_transporter-like_CS"/>
</dbReference>
<dbReference type="PROSITE" id="PS50893">
    <property type="entry name" value="ABC_TRANSPORTER_2"/>
    <property type="match status" value="1"/>
</dbReference>
<dbReference type="RefSeq" id="WP_015555996.1">
    <property type="nucleotide sequence ID" value="NZ_OZ209244.1"/>
</dbReference>
<dbReference type="KEGG" id="sbr:SY1_03800"/>
<keyword evidence="1" id="KW-0813">Transport</keyword>
<reference evidence="5 6" key="2">
    <citation type="submission" date="2010-03" db="EMBL/GenBank/DDBJ databases">
        <authorList>
            <person name="Pajon A."/>
        </authorList>
    </citation>
    <scope>NUCLEOTIDE SEQUENCE [LARGE SCALE GENOMIC DNA]</scope>
    <source>
        <strain evidence="5 6">SGP1</strain>
    </source>
</reference>
<dbReference type="PROSITE" id="PS00211">
    <property type="entry name" value="ABC_TRANSPORTER_1"/>
    <property type="match status" value="1"/>
</dbReference>
<dbReference type="PANTHER" id="PTHR42788:SF13">
    <property type="entry name" value="ALIPHATIC SULFONATES IMPORT ATP-BINDING PROTEIN SSUB"/>
    <property type="match status" value="1"/>
</dbReference>
<evidence type="ECO:0000256" key="1">
    <source>
        <dbReference type="ARBA" id="ARBA00022448"/>
    </source>
</evidence>
<evidence type="ECO:0000256" key="3">
    <source>
        <dbReference type="ARBA" id="ARBA00022840"/>
    </source>
</evidence>
<evidence type="ECO:0000313" key="5">
    <source>
        <dbReference type="EMBL" id="CBL27849.1"/>
    </source>
</evidence>
<dbReference type="Proteomes" id="UP000008957">
    <property type="component" value="Chromosome"/>
</dbReference>
<proteinExistence type="predicted"/>
<dbReference type="EMBL" id="FP929056">
    <property type="protein sequence ID" value="CBL27849.1"/>
    <property type="molecule type" value="Genomic_DNA"/>
</dbReference>
<dbReference type="SMART" id="SM00382">
    <property type="entry name" value="AAA"/>
    <property type="match status" value="1"/>
</dbReference>
<organism evidence="5 6">
    <name type="scientific">Fretibacterium fastidiosum</name>
    <dbReference type="NCBI Taxonomy" id="651822"/>
    <lineage>
        <taxon>Bacteria</taxon>
        <taxon>Thermotogati</taxon>
        <taxon>Synergistota</taxon>
        <taxon>Synergistia</taxon>
        <taxon>Synergistales</taxon>
        <taxon>Aminobacteriaceae</taxon>
        <taxon>Fretibacterium</taxon>
    </lineage>
</organism>
<name>A0AB94IVT6_9BACT</name>
<evidence type="ECO:0000313" key="6">
    <source>
        <dbReference type="Proteomes" id="UP000008957"/>
    </source>
</evidence>
<feature type="domain" description="ABC transporter" evidence="4">
    <location>
        <begin position="8"/>
        <end position="240"/>
    </location>
</feature>
<dbReference type="InterPro" id="IPR027417">
    <property type="entry name" value="P-loop_NTPase"/>
</dbReference>
<reference evidence="6" key="1">
    <citation type="submission" date="2010-03" db="EMBL/GenBank/DDBJ databases">
        <title>The genome sequence of Synergistetes sp. SGP1.</title>
        <authorList>
            <consortium name="metaHIT consortium -- http://www.metahit.eu/"/>
            <person name="Pajon A."/>
            <person name="Turner K."/>
            <person name="Parkhill J."/>
            <person name="Wade W."/>
            <person name="Vartoukian S."/>
        </authorList>
    </citation>
    <scope>NUCLEOTIDE SEQUENCE [LARGE SCALE GENOMIC DNA]</scope>
    <source>
        <strain evidence="6">SGP1</strain>
    </source>
</reference>
<keyword evidence="3" id="KW-0067">ATP-binding</keyword>
<dbReference type="Gene3D" id="3.40.50.300">
    <property type="entry name" value="P-loop containing nucleotide triphosphate hydrolases"/>
    <property type="match status" value="1"/>
</dbReference>
<dbReference type="InterPro" id="IPR050166">
    <property type="entry name" value="ABC_transporter_ATP-bind"/>
</dbReference>
<dbReference type="PANTHER" id="PTHR42788">
    <property type="entry name" value="TAURINE IMPORT ATP-BINDING PROTEIN-RELATED"/>
    <property type="match status" value="1"/>
</dbReference>
<dbReference type="AlphaFoldDB" id="A0AB94IVT6"/>
<evidence type="ECO:0000256" key="2">
    <source>
        <dbReference type="ARBA" id="ARBA00022741"/>
    </source>
</evidence>
<dbReference type="InterPro" id="IPR003439">
    <property type="entry name" value="ABC_transporter-like_ATP-bd"/>
</dbReference>
<sequence length="255" mass="28638">MIKESDLLRIEGLAKHFTSDQGRDVVALSDVNLSVKENEFVCIVGPSGCGKSTLLRILAGLELPSGGRALMKGVEIKGPGRERGMVFQEYSLMPWRSVEENVWMGPELLGRPTEERKAVAAHYIELVKLSGFERAFPHELSGGMRQRVAIARALMNDPEILLMDEPFGALDSHTRIILQKELLKIWQAHRKTILFVTHSVDEAVFLADRIVVMSARPGRIILEEPLDLPHPRRRDNAVYARTLENILTLLEAEQT</sequence>
<keyword evidence="6" id="KW-1185">Reference proteome</keyword>
<keyword evidence="2" id="KW-0547">Nucleotide-binding</keyword>
<dbReference type="GO" id="GO:0016887">
    <property type="term" value="F:ATP hydrolysis activity"/>
    <property type="evidence" value="ECO:0007669"/>
    <property type="project" value="InterPro"/>
</dbReference>
<dbReference type="InterPro" id="IPR003593">
    <property type="entry name" value="AAA+_ATPase"/>
</dbReference>
<evidence type="ECO:0000259" key="4">
    <source>
        <dbReference type="PROSITE" id="PS50893"/>
    </source>
</evidence>
<dbReference type="GO" id="GO:0005524">
    <property type="term" value="F:ATP binding"/>
    <property type="evidence" value="ECO:0007669"/>
    <property type="project" value="UniProtKB-KW"/>
</dbReference>
<dbReference type="CDD" id="cd03293">
    <property type="entry name" value="ABC_NrtD_SsuB_transporters"/>
    <property type="match status" value="1"/>
</dbReference>